<dbReference type="AlphaFoldDB" id="A0AAX3QMQ3"/>
<protein>
    <recommendedName>
        <fullName evidence="3">PadR family transcriptional regulator</fullName>
    </recommendedName>
</protein>
<keyword evidence="1" id="KW-0614">Plasmid</keyword>
<dbReference type="Proteomes" id="UP001221092">
    <property type="component" value="Plasmid p.BC006.2"/>
</dbReference>
<organism evidence="1 2">
    <name type="scientific">Bacillus paranthracis</name>
    <dbReference type="NCBI Taxonomy" id="2026186"/>
    <lineage>
        <taxon>Bacteria</taxon>
        <taxon>Bacillati</taxon>
        <taxon>Bacillota</taxon>
        <taxon>Bacilli</taxon>
        <taxon>Bacillales</taxon>
        <taxon>Bacillaceae</taxon>
        <taxon>Bacillus</taxon>
        <taxon>Bacillus cereus group</taxon>
    </lineage>
</organism>
<dbReference type="RefSeq" id="WP_100635118.1">
    <property type="nucleotide sequence ID" value="NZ_CP119631.1"/>
</dbReference>
<accession>A0AAX3QMQ3</accession>
<sequence>MKRRTGSKECFLYREESGFGWERHKVWMYGTFKFKELKQLFSEGWVEDKKVQGNKKQTA</sequence>
<dbReference type="EMBL" id="CP119631">
    <property type="protein sequence ID" value="WES09708.1"/>
    <property type="molecule type" value="Genomic_DNA"/>
</dbReference>
<reference evidence="1" key="1">
    <citation type="submission" date="2023-03" db="EMBL/GenBank/DDBJ databases">
        <authorList>
            <person name="Liu Z."/>
        </authorList>
    </citation>
    <scope>NUCLEOTIDE SEQUENCE</scope>
    <source>
        <strain evidence="1">Bc006</strain>
        <plasmid evidence="1">p.BC006.2</plasmid>
    </source>
</reference>
<evidence type="ECO:0000313" key="1">
    <source>
        <dbReference type="EMBL" id="WES09708.1"/>
    </source>
</evidence>
<evidence type="ECO:0000313" key="2">
    <source>
        <dbReference type="Proteomes" id="UP001221092"/>
    </source>
</evidence>
<gene>
    <name evidence="1" type="ORF">P3K65_28080</name>
</gene>
<evidence type="ECO:0008006" key="3">
    <source>
        <dbReference type="Google" id="ProtNLM"/>
    </source>
</evidence>
<geneLocation type="plasmid" evidence="1 2">
    <name>p.BC006.2</name>
</geneLocation>
<name>A0AAX3QMQ3_9BACI</name>
<proteinExistence type="predicted"/>